<keyword evidence="4" id="KW-1185">Reference proteome</keyword>
<dbReference type="Proteomes" id="UP000300879">
    <property type="component" value="Chromosome"/>
</dbReference>
<evidence type="ECO:0000313" key="3">
    <source>
        <dbReference type="EMBL" id="QCT02339.1"/>
    </source>
</evidence>
<reference evidence="3 4" key="1">
    <citation type="submission" date="2019-05" db="EMBL/GenBank/DDBJ databases">
        <authorList>
            <person name="Chen C."/>
        </authorList>
    </citation>
    <scope>NUCLEOTIDE SEQUENCE [LARGE SCALE GENOMIC DNA]</scope>
    <source>
        <strain evidence="3 4">HB172198</strain>
    </source>
</reference>
<dbReference type="RefSeq" id="WP_138225388.1">
    <property type="nucleotide sequence ID" value="NZ_CP040396.1"/>
</dbReference>
<feature type="coiled-coil region" evidence="1">
    <location>
        <begin position="171"/>
        <end position="198"/>
    </location>
</feature>
<dbReference type="OrthoDB" id="2664142at2"/>
<sequence length="280" mass="31362">MMKIHRIGLLISLLLFLGSSLSLHGCTPQGSDPEGLLQTTLAGLAGLEQLHFEGRSAVQSLDTGVYSAELHYTGELRSHTLLSMTVNKGRDKKRPRRFAQSGDPADGFQAKLEYKSGTWKALQEGYADSTWLSGYNPLQELSWIGSADKHVSEELGAARGTRVLRVELDPQAAYTRCRELLQQQMEQLKNELEEPAGELYTGDEAGRKKLLGIWEKERRMLEALLDQSTVNSVYYVTVRNSTGLPVKLLSERRVTYQDQAGRKHDEMLRSEVSFSFTAVR</sequence>
<protein>
    <recommendedName>
        <fullName evidence="5">Lipoprotein</fullName>
    </recommendedName>
</protein>
<evidence type="ECO:0008006" key="5">
    <source>
        <dbReference type="Google" id="ProtNLM"/>
    </source>
</evidence>
<dbReference type="KEGG" id="palo:E6C60_1623"/>
<organism evidence="3 4">
    <name type="scientific">Paenibacillus algicola</name>
    <dbReference type="NCBI Taxonomy" id="2565926"/>
    <lineage>
        <taxon>Bacteria</taxon>
        <taxon>Bacillati</taxon>
        <taxon>Bacillota</taxon>
        <taxon>Bacilli</taxon>
        <taxon>Bacillales</taxon>
        <taxon>Paenibacillaceae</taxon>
        <taxon>Paenibacillus</taxon>
    </lineage>
</organism>
<dbReference type="EMBL" id="CP040396">
    <property type="protein sequence ID" value="QCT02339.1"/>
    <property type="molecule type" value="Genomic_DNA"/>
</dbReference>
<feature type="signal peptide" evidence="2">
    <location>
        <begin position="1"/>
        <end position="24"/>
    </location>
</feature>
<keyword evidence="1" id="KW-0175">Coiled coil</keyword>
<proteinExistence type="predicted"/>
<feature type="chain" id="PRO_5039173516" description="Lipoprotein" evidence="2">
    <location>
        <begin position="25"/>
        <end position="280"/>
    </location>
</feature>
<dbReference type="AlphaFoldDB" id="A0A4P8XPM9"/>
<evidence type="ECO:0000313" key="4">
    <source>
        <dbReference type="Proteomes" id="UP000300879"/>
    </source>
</evidence>
<evidence type="ECO:0000256" key="1">
    <source>
        <dbReference type="SAM" id="Coils"/>
    </source>
</evidence>
<accession>A0A4P8XPM9</accession>
<evidence type="ECO:0000256" key="2">
    <source>
        <dbReference type="SAM" id="SignalP"/>
    </source>
</evidence>
<name>A0A4P8XPM9_9BACL</name>
<gene>
    <name evidence="3" type="ORF">E6C60_1623</name>
</gene>
<keyword evidence="2" id="KW-0732">Signal</keyword>